<reference evidence="2" key="2">
    <citation type="submission" date="2023-06" db="EMBL/GenBank/DDBJ databases">
        <authorList>
            <person name="Ma L."/>
            <person name="Liu K.-W."/>
            <person name="Li Z."/>
            <person name="Hsiao Y.-Y."/>
            <person name="Qi Y."/>
            <person name="Fu T."/>
            <person name="Tang G."/>
            <person name="Zhang D."/>
            <person name="Sun W.-H."/>
            <person name="Liu D.-K."/>
            <person name="Li Y."/>
            <person name="Chen G.-Z."/>
            <person name="Liu X.-D."/>
            <person name="Liao X.-Y."/>
            <person name="Jiang Y.-T."/>
            <person name="Yu X."/>
            <person name="Hao Y."/>
            <person name="Huang J."/>
            <person name="Zhao X.-W."/>
            <person name="Ke S."/>
            <person name="Chen Y.-Y."/>
            <person name="Wu W.-L."/>
            <person name="Hsu J.-L."/>
            <person name="Lin Y.-F."/>
            <person name="Huang M.-D."/>
            <person name="Li C.-Y."/>
            <person name="Huang L."/>
            <person name="Wang Z.-W."/>
            <person name="Zhao X."/>
            <person name="Zhong W.-Y."/>
            <person name="Peng D.-H."/>
            <person name="Ahmad S."/>
            <person name="Lan S."/>
            <person name="Zhang J.-S."/>
            <person name="Tsai W.-C."/>
            <person name="Van De Peer Y."/>
            <person name="Liu Z.-J."/>
        </authorList>
    </citation>
    <scope>NUCLEOTIDE SEQUENCE</scope>
    <source>
        <strain evidence="2">CP</strain>
        <tissue evidence="2">Leaves</tissue>
    </source>
</reference>
<proteinExistence type="predicted"/>
<keyword evidence="1" id="KW-0175">Coiled coil</keyword>
<dbReference type="AlphaFoldDB" id="A0AAV9E8N7"/>
<gene>
    <name evidence="2" type="ORF">QJS10_CPA08g00718</name>
</gene>
<dbReference type="Proteomes" id="UP001180020">
    <property type="component" value="Unassembled WGS sequence"/>
</dbReference>
<evidence type="ECO:0000256" key="1">
    <source>
        <dbReference type="SAM" id="Coils"/>
    </source>
</evidence>
<accession>A0AAV9E8N7</accession>
<evidence type="ECO:0000313" key="2">
    <source>
        <dbReference type="EMBL" id="KAK1309664.1"/>
    </source>
</evidence>
<dbReference type="EMBL" id="JAUJYO010000008">
    <property type="protein sequence ID" value="KAK1309664.1"/>
    <property type="molecule type" value="Genomic_DNA"/>
</dbReference>
<comment type="caution">
    <text evidence="2">The sequence shown here is derived from an EMBL/GenBank/DDBJ whole genome shotgun (WGS) entry which is preliminary data.</text>
</comment>
<organism evidence="2 3">
    <name type="scientific">Acorus calamus</name>
    <name type="common">Sweet flag</name>
    <dbReference type="NCBI Taxonomy" id="4465"/>
    <lineage>
        <taxon>Eukaryota</taxon>
        <taxon>Viridiplantae</taxon>
        <taxon>Streptophyta</taxon>
        <taxon>Embryophyta</taxon>
        <taxon>Tracheophyta</taxon>
        <taxon>Spermatophyta</taxon>
        <taxon>Magnoliopsida</taxon>
        <taxon>Liliopsida</taxon>
        <taxon>Acoraceae</taxon>
        <taxon>Acorus</taxon>
    </lineage>
</organism>
<keyword evidence="3" id="KW-1185">Reference proteome</keyword>
<evidence type="ECO:0000313" key="3">
    <source>
        <dbReference type="Proteomes" id="UP001180020"/>
    </source>
</evidence>
<feature type="coiled-coil region" evidence="1">
    <location>
        <begin position="77"/>
        <end position="104"/>
    </location>
</feature>
<sequence length="142" mass="16084">MVSSFSDPSMFVVTLFEDLKVRTSNHISTLVDASMAYQPNSTSQSTDRASNNIANSEKVLDPIVALAKGRLKSKRKVSRCEIVVNRLKNKIKKMKQQQERSTSSVQYRLLQQIDCLPRPGTMLLFSDGIIYQELLVHHVDDQ</sequence>
<name>A0AAV9E8N7_ACOCL</name>
<reference evidence="2" key="1">
    <citation type="journal article" date="2023" name="Nat. Commun.">
        <title>Diploid and tetraploid genomes of Acorus and the evolution of monocots.</title>
        <authorList>
            <person name="Ma L."/>
            <person name="Liu K.W."/>
            <person name="Li Z."/>
            <person name="Hsiao Y.Y."/>
            <person name="Qi Y."/>
            <person name="Fu T."/>
            <person name="Tang G.D."/>
            <person name="Zhang D."/>
            <person name="Sun W.H."/>
            <person name="Liu D.K."/>
            <person name="Li Y."/>
            <person name="Chen G.Z."/>
            <person name="Liu X.D."/>
            <person name="Liao X.Y."/>
            <person name="Jiang Y.T."/>
            <person name="Yu X."/>
            <person name="Hao Y."/>
            <person name="Huang J."/>
            <person name="Zhao X.W."/>
            <person name="Ke S."/>
            <person name="Chen Y.Y."/>
            <person name="Wu W.L."/>
            <person name="Hsu J.L."/>
            <person name="Lin Y.F."/>
            <person name="Huang M.D."/>
            <person name="Li C.Y."/>
            <person name="Huang L."/>
            <person name="Wang Z.W."/>
            <person name="Zhao X."/>
            <person name="Zhong W.Y."/>
            <person name="Peng D.H."/>
            <person name="Ahmad S."/>
            <person name="Lan S."/>
            <person name="Zhang J.S."/>
            <person name="Tsai W.C."/>
            <person name="Van de Peer Y."/>
            <person name="Liu Z.J."/>
        </authorList>
    </citation>
    <scope>NUCLEOTIDE SEQUENCE</scope>
    <source>
        <strain evidence="2">CP</strain>
    </source>
</reference>
<protein>
    <submittedName>
        <fullName evidence="2">Uncharacterized protein</fullName>
    </submittedName>
</protein>